<name>A0A1A9EZE1_9GAMM</name>
<evidence type="ECO:0000313" key="1">
    <source>
        <dbReference type="EMBL" id="ANG63212.1"/>
    </source>
</evidence>
<reference evidence="1 2" key="2">
    <citation type="journal article" date="2018" name="Int. J. Syst. Evol. Microbiol.">
        <title>Marinobacterium aestuarii sp. nov., a benzene-degrading marine bacterium isolated from estuary sediment.</title>
        <authorList>
            <person name="Bae S.S."/>
            <person name="Jung J."/>
            <person name="Chung D."/>
            <person name="Baek K."/>
        </authorList>
    </citation>
    <scope>NUCLEOTIDE SEQUENCE [LARGE SCALE GENOMIC DNA]</scope>
    <source>
        <strain evidence="1 2">ST58-10</strain>
    </source>
</reference>
<accession>A0A1A9EZE1</accession>
<dbReference type="Pfam" id="PF11216">
    <property type="entry name" value="DUF3012"/>
    <property type="match status" value="1"/>
</dbReference>
<dbReference type="OrthoDB" id="5609437at2"/>
<organism evidence="1 2">
    <name type="scientific">Marinobacterium aestuarii</name>
    <dbReference type="NCBI Taxonomy" id="1821621"/>
    <lineage>
        <taxon>Bacteria</taxon>
        <taxon>Pseudomonadati</taxon>
        <taxon>Pseudomonadota</taxon>
        <taxon>Gammaproteobacteria</taxon>
        <taxon>Oceanospirillales</taxon>
        <taxon>Oceanospirillaceae</taxon>
        <taxon>Marinobacterium</taxon>
    </lineage>
</organism>
<dbReference type="Proteomes" id="UP000078070">
    <property type="component" value="Chromosome"/>
</dbReference>
<reference evidence="2" key="1">
    <citation type="submission" date="2016-05" db="EMBL/GenBank/DDBJ databases">
        <authorList>
            <person name="Baek K."/>
            <person name="Yang S.-J."/>
        </authorList>
    </citation>
    <scope>NUCLEOTIDE SEQUENCE [LARGE SCALE GENOMIC DNA]</scope>
    <source>
        <strain evidence="2">ST58-10</strain>
    </source>
</reference>
<dbReference type="AlphaFoldDB" id="A0A1A9EZE1"/>
<dbReference type="RefSeq" id="WP_067382772.1">
    <property type="nucleotide sequence ID" value="NZ_CP015839.1"/>
</dbReference>
<dbReference type="EMBL" id="CP015839">
    <property type="protein sequence ID" value="ANG63212.1"/>
    <property type="molecule type" value="Genomic_DNA"/>
</dbReference>
<keyword evidence="2" id="KW-1185">Reference proteome</keyword>
<evidence type="ECO:0000313" key="2">
    <source>
        <dbReference type="Proteomes" id="UP000078070"/>
    </source>
</evidence>
<protein>
    <recommendedName>
        <fullName evidence="3">DUF3012 domain-containing protein</fullName>
    </recommendedName>
</protein>
<proteinExistence type="predicted"/>
<dbReference type="InterPro" id="IPR021379">
    <property type="entry name" value="DUF3012"/>
</dbReference>
<gene>
    <name evidence="1" type="ORF">A8C75_12490</name>
</gene>
<sequence length="60" mass="6366">MPKSLATPVLTALFVGGLLLLQGCSPEVGTEAWCKQMEAKPKGDWTVNDAGDFAKSCILK</sequence>
<evidence type="ECO:0008006" key="3">
    <source>
        <dbReference type="Google" id="ProtNLM"/>
    </source>
</evidence>
<dbReference type="PROSITE" id="PS51257">
    <property type="entry name" value="PROKAR_LIPOPROTEIN"/>
    <property type="match status" value="1"/>
</dbReference>
<dbReference type="KEGG" id="mars:A8C75_12490"/>